<dbReference type="FunFam" id="1.10.510.10:FF:001126">
    <property type="entry name" value="Uncharacterized protein"/>
    <property type="match status" value="1"/>
</dbReference>
<gene>
    <name evidence="7" type="ORF">PPRIM_AZ9-3.1.T0190150</name>
</gene>
<organism evidence="7 8">
    <name type="scientific">Paramecium primaurelia</name>
    <dbReference type="NCBI Taxonomy" id="5886"/>
    <lineage>
        <taxon>Eukaryota</taxon>
        <taxon>Sar</taxon>
        <taxon>Alveolata</taxon>
        <taxon>Ciliophora</taxon>
        <taxon>Intramacronucleata</taxon>
        <taxon>Oligohymenophorea</taxon>
        <taxon>Peniculida</taxon>
        <taxon>Parameciidae</taxon>
        <taxon>Paramecium</taxon>
    </lineage>
</organism>
<dbReference type="AlphaFoldDB" id="A0A8S1KD29"/>
<dbReference type="SMART" id="SM00320">
    <property type="entry name" value="WD40"/>
    <property type="match status" value="5"/>
</dbReference>
<dbReference type="Pfam" id="PF00069">
    <property type="entry name" value="Pkinase"/>
    <property type="match status" value="1"/>
</dbReference>
<feature type="repeat" description="WD" evidence="5">
    <location>
        <begin position="109"/>
        <end position="148"/>
    </location>
</feature>
<keyword evidence="3" id="KW-0677">Repeat</keyword>
<evidence type="ECO:0000256" key="2">
    <source>
        <dbReference type="ARBA" id="ARBA00022574"/>
    </source>
</evidence>
<dbReference type="InterPro" id="IPR037867">
    <property type="entry name" value="Swd2/WDR82"/>
</dbReference>
<feature type="domain" description="Protein kinase" evidence="6">
    <location>
        <begin position="511"/>
        <end position="782"/>
    </location>
</feature>
<dbReference type="GO" id="GO:0004672">
    <property type="term" value="F:protein kinase activity"/>
    <property type="evidence" value="ECO:0007669"/>
    <property type="project" value="InterPro"/>
</dbReference>
<dbReference type="GO" id="GO:0003682">
    <property type="term" value="F:chromatin binding"/>
    <property type="evidence" value="ECO:0007669"/>
    <property type="project" value="TreeGrafter"/>
</dbReference>
<comment type="caution">
    <text evidence="7">The sequence shown here is derived from an EMBL/GenBank/DDBJ whole genome shotgun (WGS) entry which is preliminary data.</text>
</comment>
<name>A0A8S1KD29_PARPR</name>
<keyword evidence="2 5" id="KW-0853">WD repeat</keyword>
<evidence type="ECO:0000259" key="6">
    <source>
        <dbReference type="PROSITE" id="PS50011"/>
    </source>
</evidence>
<evidence type="ECO:0000256" key="4">
    <source>
        <dbReference type="ARBA" id="ARBA00023242"/>
    </source>
</evidence>
<dbReference type="PROSITE" id="PS50082">
    <property type="entry name" value="WD_REPEATS_2"/>
    <property type="match status" value="1"/>
</dbReference>
<comment type="subcellular location">
    <subcellularLocation>
        <location evidence="1">Nucleus</location>
    </subcellularLocation>
</comment>
<dbReference type="Proteomes" id="UP000688137">
    <property type="component" value="Unassembled WGS sequence"/>
</dbReference>
<dbReference type="InterPro" id="IPR019775">
    <property type="entry name" value="WD40_repeat_CS"/>
</dbReference>
<dbReference type="InterPro" id="IPR000719">
    <property type="entry name" value="Prot_kinase_dom"/>
</dbReference>
<dbReference type="PANTHER" id="PTHR19861">
    <property type="entry name" value="WD40 REPEAT PROTEIN SWD2"/>
    <property type="match status" value="1"/>
</dbReference>
<dbReference type="SMART" id="SM00220">
    <property type="entry name" value="S_TKc"/>
    <property type="match status" value="1"/>
</dbReference>
<dbReference type="Pfam" id="PF00400">
    <property type="entry name" value="WD40"/>
    <property type="match status" value="2"/>
</dbReference>
<keyword evidence="4" id="KW-0539">Nucleus</keyword>
<dbReference type="PROSITE" id="PS50011">
    <property type="entry name" value="PROTEIN_KINASE_DOM"/>
    <property type="match status" value="1"/>
</dbReference>
<dbReference type="PANTHER" id="PTHR19861:SF0">
    <property type="entry name" value="WD REPEAT-CONTAINING PROTEIN 82"/>
    <property type="match status" value="1"/>
</dbReference>
<dbReference type="EMBL" id="CAJJDM010000016">
    <property type="protein sequence ID" value="CAD8052373.1"/>
    <property type="molecule type" value="Genomic_DNA"/>
</dbReference>
<evidence type="ECO:0000313" key="8">
    <source>
        <dbReference type="Proteomes" id="UP000688137"/>
    </source>
</evidence>
<accession>A0A8S1KD29</accession>
<keyword evidence="8" id="KW-1185">Reference proteome</keyword>
<dbReference type="FunFam" id="3.30.200.20:FF:000818">
    <property type="entry name" value="Uncharacterized protein"/>
    <property type="match status" value="1"/>
</dbReference>
<dbReference type="GO" id="GO:0005524">
    <property type="term" value="F:ATP binding"/>
    <property type="evidence" value="ECO:0007669"/>
    <property type="project" value="InterPro"/>
</dbReference>
<evidence type="ECO:0000256" key="5">
    <source>
        <dbReference type="PROSITE-ProRule" id="PRU00221"/>
    </source>
</evidence>
<dbReference type="FunFam" id="2.130.10.10:FF:002022">
    <property type="entry name" value="Uncharacterized protein"/>
    <property type="match status" value="1"/>
</dbReference>
<evidence type="ECO:0000256" key="1">
    <source>
        <dbReference type="ARBA" id="ARBA00004123"/>
    </source>
</evidence>
<dbReference type="GO" id="GO:0048188">
    <property type="term" value="C:Set1C/COMPASS complex"/>
    <property type="evidence" value="ECO:0007669"/>
    <property type="project" value="TreeGrafter"/>
</dbReference>
<protein>
    <recommendedName>
        <fullName evidence="6">Protein kinase domain-containing protein</fullName>
    </recommendedName>
</protein>
<proteinExistence type="predicted"/>
<reference evidence="7" key="1">
    <citation type="submission" date="2021-01" db="EMBL/GenBank/DDBJ databases">
        <authorList>
            <consortium name="Genoscope - CEA"/>
            <person name="William W."/>
        </authorList>
    </citation>
    <scope>NUCLEOTIDE SEQUENCE</scope>
</reference>
<sequence>MITDEPTVEITKDVLQGLKIQKVYKDFLKEINSIDFSQNGQYLVACDDQVVNVFDIANMKKIRTMYNNTQEIDMVKFTKDQTHIICVTKNEPYEIWHWAFEENQILKKFSGHTKIIYQLEIYNQIILSCSFDDTLRLWELNQQQDTCYAVLDLSSKPDNRVIGAFDYSGNSFGMSFVEKENGQSINCVQLYQIRKFELGPYQVKKISGTTVIQLKFSADNQFILCVCSDGQIQILDSYLLNTLFDIPGNADRINVNVCFTPDSKFLITGSNSGYLYVISIQNAIKTQTQAGQLIAKLEGHQRKCKLVLFNPKYCCLISTCRNLVHYEFINSNLVIEEIPEEIENDKVIIQETADENKIKVILVMYNHNYKLRQIIKNSNKSSQLLITFQHLLKFSQFLQSIIIHLEECWYPPALKLKKKIKQNNLFQCFYQDINIGFITSTGQIKSTAFIYVHKTIREYLIKKICIDQKQERVRFLMHFFKIENIIKIPYVHQDYKNQFLKTNKFKNEFIILNEEIETHQSLFQVYKLVDDQIYYVKRIHLRVNFNSSFMNVFNTKDVYINIAKILASLSHPNVIRLYDWWIEMLNFQPYLFMQIEYCIYPRYISQAKNLLSYSYFYMNPMPHKQKQKHIQDIILQIIQALEFLKLRKIHLIDLKPENIMVTITVTGDLQIVLADFNPQITNQQQQCYLDYTFQSIGTLILNLILTFPGDATLRNNYISKFLNCKFEESLTLLDSWAQKVKNRNREFSFQLYKNLLLLVKSIITDSHFHDFHELKKSIQKIY</sequence>
<dbReference type="PROSITE" id="PS00678">
    <property type="entry name" value="WD_REPEATS_1"/>
    <property type="match status" value="1"/>
</dbReference>
<evidence type="ECO:0000256" key="3">
    <source>
        <dbReference type="ARBA" id="ARBA00022737"/>
    </source>
</evidence>
<dbReference type="InterPro" id="IPR001680">
    <property type="entry name" value="WD40_rpt"/>
</dbReference>
<evidence type="ECO:0000313" key="7">
    <source>
        <dbReference type="EMBL" id="CAD8052373.1"/>
    </source>
</evidence>